<dbReference type="InterPro" id="IPR009012">
    <property type="entry name" value="GrpE_head"/>
</dbReference>
<dbReference type="GO" id="GO:0051082">
    <property type="term" value="F:unfolded protein binding"/>
    <property type="evidence" value="ECO:0007669"/>
    <property type="project" value="TreeGrafter"/>
</dbReference>
<dbReference type="SUPFAM" id="SSF58014">
    <property type="entry name" value="Coiled-coil domain of nucleotide exchange factor GrpE"/>
    <property type="match status" value="1"/>
</dbReference>
<dbReference type="HAMAP" id="MF_01151">
    <property type="entry name" value="GrpE"/>
    <property type="match status" value="1"/>
</dbReference>
<comment type="subunit">
    <text evidence="3 10">Homodimer.</text>
</comment>
<evidence type="ECO:0000256" key="13">
    <source>
        <dbReference type="SAM" id="MobiDB-lite"/>
    </source>
</evidence>
<feature type="region of interest" description="Disordered" evidence="13">
    <location>
        <begin position="1"/>
        <end position="41"/>
    </location>
</feature>
<comment type="function">
    <text evidence="7 10 11">Participates actively in the response to hyperosmotic and heat shock by preventing the aggregation of stress-denatured proteins, in association with DnaK and GrpE. It is the nucleotide exchange factor for DnaK and may function as a thermosensor. Unfolded proteins bind initially to DnaJ; upon interaction with the DnaJ-bound protein, DnaK hydrolyzes its bound ATP, resulting in the formation of a stable complex. GrpE releases ADP from DnaK; ATP binding to DnaK triggers the release of the substrate protein, thus completing the reaction cycle. Several rounds of ATP-dependent interactions between DnaJ, DnaK and GrpE are required for fully efficient folding.</text>
</comment>
<evidence type="ECO:0000256" key="5">
    <source>
        <dbReference type="ARBA" id="ARBA00023016"/>
    </source>
</evidence>
<keyword evidence="6 10" id="KW-0143">Chaperone</keyword>
<gene>
    <name evidence="10" type="primary">grpE</name>
    <name evidence="14" type="ORF">AWI28_03655</name>
</gene>
<dbReference type="GO" id="GO:0051087">
    <property type="term" value="F:protein-folding chaperone binding"/>
    <property type="evidence" value="ECO:0007669"/>
    <property type="project" value="InterPro"/>
</dbReference>
<accession>A0A0X4EFK4</accession>
<dbReference type="Proteomes" id="UP000064715">
    <property type="component" value="Unassembled WGS sequence"/>
</dbReference>
<keyword evidence="15" id="KW-1185">Reference proteome</keyword>
<comment type="subcellular location">
    <subcellularLocation>
        <location evidence="1 10">Cytoplasm</location>
    </subcellularLocation>
</comment>
<evidence type="ECO:0000256" key="11">
    <source>
        <dbReference type="RuleBase" id="RU000639"/>
    </source>
</evidence>
<evidence type="ECO:0000256" key="8">
    <source>
        <dbReference type="ARBA" id="ARBA00072274"/>
    </source>
</evidence>
<keyword evidence="4 10" id="KW-0963">Cytoplasm</keyword>
<dbReference type="PROSITE" id="PS01071">
    <property type="entry name" value="GRPE"/>
    <property type="match status" value="1"/>
</dbReference>
<keyword evidence="5 10" id="KW-0346">Stress response</keyword>
<dbReference type="PANTHER" id="PTHR21237">
    <property type="entry name" value="GRPE PROTEIN"/>
    <property type="match status" value="1"/>
</dbReference>
<dbReference type="PRINTS" id="PR00773">
    <property type="entry name" value="GRPEPROTEIN"/>
</dbReference>
<protein>
    <recommendedName>
        <fullName evidence="8 10">Protein GrpE</fullName>
    </recommendedName>
    <alternativeName>
        <fullName evidence="9 10">HSP-70 cofactor</fullName>
    </alternativeName>
</protein>
<dbReference type="FunFam" id="3.90.20.20:FF:000001">
    <property type="entry name" value="Protein GrpE"/>
    <property type="match status" value="1"/>
</dbReference>
<dbReference type="SUPFAM" id="SSF51064">
    <property type="entry name" value="Head domain of nucleotide exchange factor GrpE"/>
    <property type="match status" value="1"/>
</dbReference>
<dbReference type="GO" id="GO:0005829">
    <property type="term" value="C:cytosol"/>
    <property type="evidence" value="ECO:0007669"/>
    <property type="project" value="TreeGrafter"/>
</dbReference>
<comment type="similarity">
    <text evidence="2 10 12">Belongs to the GrpE family.</text>
</comment>
<reference evidence="15" key="1">
    <citation type="submission" date="2016-01" db="EMBL/GenBank/DDBJ databases">
        <title>WGS of SAMN04407783.</title>
        <authorList>
            <person name="Adams M."/>
            <person name="Sutton G."/>
            <person name="Nelson K."/>
            <person name="Thaden J."/>
            <person name="Fowler V."/>
            <person name="Mccorrison J."/>
            <person name="Sanka R."/>
            <person name="Brinkac L."/>
            <person name="Nierman W."/>
        </authorList>
    </citation>
    <scope>NUCLEOTIDE SEQUENCE [LARGE SCALE GENOMIC DNA]</scope>
    <source>
        <strain evidence="15">GN04363</strain>
    </source>
</reference>
<organism evidence="14 15">
    <name type="scientific">Enterobacter genomosp. O</name>
    <dbReference type="NCBI Taxonomy" id="2364150"/>
    <lineage>
        <taxon>Bacteria</taxon>
        <taxon>Pseudomonadati</taxon>
        <taxon>Pseudomonadota</taxon>
        <taxon>Gammaproteobacteria</taxon>
        <taxon>Enterobacterales</taxon>
        <taxon>Enterobacteriaceae</taxon>
        <taxon>Enterobacter</taxon>
        <taxon>Enterobacter cloacae complex</taxon>
        <taxon>Enterobacter cloacae complex clade O</taxon>
    </lineage>
</organism>
<comment type="caution">
    <text evidence="14">The sequence shown here is derived from an EMBL/GenBank/DDBJ whole genome shotgun (WGS) entry which is preliminary data.</text>
</comment>
<dbReference type="InterPro" id="IPR000740">
    <property type="entry name" value="GrpE"/>
</dbReference>
<evidence type="ECO:0000256" key="7">
    <source>
        <dbReference type="ARBA" id="ARBA00053401"/>
    </source>
</evidence>
<dbReference type="FunFam" id="2.30.22.10:FF:000001">
    <property type="entry name" value="Protein GrpE"/>
    <property type="match status" value="1"/>
</dbReference>
<evidence type="ECO:0000256" key="10">
    <source>
        <dbReference type="HAMAP-Rule" id="MF_01151"/>
    </source>
</evidence>
<evidence type="ECO:0000256" key="4">
    <source>
        <dbReference type="ARBA" id="ARBA00022490"/>
    </source>
</evidence>
<dbReference type="GO" id="GO:0000774">
    <property type="term" value="F:adenyl-nucleotide exchange factor activity"/>
    <property type="evidence" value="ECO:0007669"/>
    <property type="project" value="InterPro"/>
</dbReference>
<evidence type="ECO:0000256" key="3">
    <source>
        <dbReference type="ARBA" id="ARBA00011738"/>
    </source>
</evidence>
<dbReference type="EMBL" id="LRCR01000045">
    <property type="protein sequence ID" value="KUQ80500.1"/>
    <property type="molecule type" value="Genomic_DNA"/>
</dbReference>
<dbReference type="NCBIfam" id="NF007655">
    <property type="entry name" value="PRK10325.1"/>
    <property type="match status" value="1"/>
</dbReference>
<dbReference type="Gene3D" id="2.30.22.10">
    <property type="entry name" value="Head domain of nucleotide exchange factor GrpE"/>
    <property type="match status" value="1"/>
</dbReference>
<dbReference type="Pfam" id="PF01025">
    <property type="entry name" value="GrpE"/>
    <property type="match status" value="1"/>
</dbReference>
<evidence type="ECO:0000313" key="15">
    <source>
        <dbReference type="Proteomes" id="UP000064715"/>
    </source>
</evidence>
<dbReference type="PANTHER" id="PTHR21237:SF23">
    <property type="entry name" value="GRPE PROTEIN HOMOLOG, MITOCHONDRIAL"/>
    <property type="match status" value="1"/>
</dbReference>
<dbReference type="CDD" id="cd00446">
    <property type="entry name" value="GrpE"/>
    <property type="match status" value="1"/>
</dbReference>
<evidence type="ECO:0000256" key="1">
    <source>
        <dbReference type="ARBA" id="ARBA00004496"/>
    </source>
</evidence>
<dbReference type="Gene3D" id="3.90.20.20">
    <property type="match status" value="1"/>
</dbReference>
<dbReference type="RefSeq" id="WP_023333122.1">
    <property type="nucleotide sequence ID" value="NZ_LECZ01000026.1"/>
</dbReference>
<evidence type="ECO:0000256" key="12">
    <source>
        <dbReference type="RuleBase" id="RU004478"/>
    </source>
</evidence>
<evidence type="ECO:0000256" key="2">
    <source>
        <dbReference type="ARBA" id="ARBA00009054"/>
    </source>
</evidence>
<dbReference type="OrthoDB" id="9789811at2"/>
<dbReference type="GO" id="GO:0006457">
    <property type="term" value="P:protein folding"/>
    <property type="evidence" value="ECO:0007669"/>
    <property type="project" value="InterPro"/>
</dbReference>
<dbReference type="GO" id="GO:0042803">
    <property type="term" value="F:protein homodimerization activity"/>
    <property type="evidence" value="ECO:0007669"/>
    <property type="project" value="InterPro"/>
</dbReference>
<evidence type="ECO:0000256" key="9">
    <source>
        <dbReference type="ARBA" id="ARBA00076414"/>
    </source>
</evidence>
<dbReference type="NCBIfam" id="NF010748">
    <property type="entry name" value="PRK14150.1"/>
    <property type="match status" value="1"/>
</dbReference>
<dbReference type="InterPro" id="IPR013805">
    <property type="entry name" value="GrpE_CC"/>
</dbReference>
<evidence type="ECO:0000256" key="6">
    <source>
        <dbReference type="ARBA" id="ARBA00023186"/>
    </source>
</evidence>
<proteinExistence type="inferred from homology"/>
<evidence type="ECO:0000313" key="14">
    <source>
        <dbReference type="EMBL" id="KUQ80500.1"/>
    </source>
</evidence>
<dbReference type="NCBIfam" id="NF010738">
    <property type="entry name" value="PRK14140.1"/>
    <property type="match status" value="1"/>
</dbReference>
<dbReference type="AlphaFoldDB" id="A0A0X4EFK4"/>
<sequence length="197" mass="21809">MSSKEQKTPEGQAPEEIITEQHDEVEAVEPDASAEQVDPRDEKIANLEAQLVEAQNRERDGVLRIKAEMENLRRRTEQDVEKAHKFALEKFVNELLPVIDSLDRALEVADKANPDNAAMIEGIELTLKSMLDVVRKFGVEVIADTNVPLDPNVHQAIAMVESEEVEAGKVLGVMQKGYTLNGRTIRAAMVTVAKAKA</sequence>
<name>A0A0X4EFK4_9ENTR</name>
<dbReference type="GeneID" id="75134952"/>